<dbReference type="PRINTS" id="PR00081">
    <property type="entry name" value="GDHRDH"/>
</dbReference>
<dbReference type="GO" id="GO:0016020">
    <property type="term" value="C:membrane"/>
    <property type="evidence" value="ECO:0007669"/>
    <property type="project" value="TreeGrafter"/>
</dbReference>
<dbReference type="EMBL" id="PZJJ01000030">
    <property type="protein sequence ID" value="PTL37885.1"/>
    <property type="molecule type" value="Genomic_DNA"/>
</dbReference>
<keyword evidence="2" id="KW-0560">Oxidoreductase</keyword>
<dbReference type="PRINTS" id="PR00080">
    <property type="entry name" value="SDRFAMILY"/>
</dbReference>
<dbReference type="GO" id="GO:0008206">
    <property type="term" value="P:bile acid metabolic process"/>
    <property type="evidence" value="ECO:0007669"/>
    <property type="project" value="UniProtKB-ARBA"/>
</dbReference>
<dbReference type="Proteomes" id="UP000240509">
    <property type="component" value="Unassembled WGS sequence"/>
</dbReference>
<name>A0A2T4U3F6_9BACI</name>
<dbReference type="FunFam" id="3.40.50.720:FF:000084">
    <property type="entry name" value="Short-chain dehydrogenase reductase"/>
    <property type="match status" value="1"/>
</dbReference>
<dbReference type="Pfam" id="PF00106">
    <property type="entry name" value="adh_short"/>
    <property type="match status" value="1"/>
</dbReference>
<accession>A0A2T4U3F6</accession>
<comment type="similarity">
    <text evidence="1 3">Belongs to the short-chain dehydrogenases/reductases (SDR) family.</text>
</comment>
<dbReference type="Gene3D" id="3.40.50.720">
    <property type="entry name" value="NAD(P)-binding Rossmann-like Domain"/>
    <property type="match status" value="1"/>
</dbReference>
<keyword evidence="6" id="KW-1185">Reference proteome</keyword>
<feature type="domain" description="Ketoreductase" evidence="4">
    <location>
        <begin position="11"/>
        <end position="200"/>
    </location>
</feature>
<evidence type="ECO:0000313" key="6">
    <source>
        <dbReference type="Proteomes" id="UP000240509"/>
    </source>
</evidence>
<dbReference type="InterPro" id="IPR002347">
    <property type="entry name" value="SDR_fam"/>
</dbReference>
<gene>
    <name evidence="5" type="ORF">C6Y45_14175</name>
</gene>
<dbReference type="SMART" id="SM00822">
    <property type="entry name" value="PKS_KR"/>
    <property type="match status" value="1"/>
</dbReference>
<reference evidence="5 6" key="1">
    <citation type="submission" date="2018-03" db="EMBL/GenBank/DDBJ databases">
        <title>Alkalicoccus saliphilus sp. nov., isolated from a mineral pool.</title>
        <authorList>
            <person name="Zhao B."/>
        </authorList>
    </citation>
    <scope>NUCLEOTIDE SEQUENCE [LARGE SCALE GENOMIC DNA]</scope>
    <source>
        <strain evidence="5 6">6AG</strain>
    </source>
</reference>
<dbReference type="AlphaFoldDB" id="A0A2T4U3F6"/>
<proteinExistence type="inferred from homology"/>
<organism evidence="5 6">
    <name type="scientific">Alkalicoccus saliphilus</name>
    <dbReference type="NCBI Taxonomy" id="200989"/>
    <lineage>
        <taxon>Bacteria</taxon>
        <taxon>Bacillati</taxon>
        <taxon>Bacillota</taxon>
        <taxon>Bacilli</taxon>
        <taxon>Bacillales</taxon>
        <taxon>Bacillaceae</taxon>
        <taxon>Alkalicoccus</taxon>
    </lineage>
</organism>
<evidence type="ECO:0000259" key="4">
    <source>
        <dbReference type="SMART" id="SM00822"/>
    </source>
</evidence>
<sequence>MRRHRGGMTMAIYIVTGGTRGIGKEVTKKLLERGDTVFAVSRTKTSLEALQEELNHSRLFGTPCDVNNPEEAAAAVEQCHSTCGEINGLVNNAGVGSFKPFEELTLEEWDAQLNTNLRGVFILSQQVYRWMKAAGGGEIVNVASNLGYVTRPGASAYCASKWGLRGLSATMNEEGREHGIRVSTVSPGLVQTDFAGVSASEKPSGLTPEAVADAVIAALTASKDVGSIEHRMEP</sequence>
<protein>
    <recommendedName>
        <fullName evidence="4">Ketoreductase domain-containing protein</fullName>
    </recommendedName>
</protein>
<dbReference type="PANTHER" id="PTHR44196">
    <property type="entry name" value="DEHYDROGENASE/REDUCTASE SDR FAMILY MEMBER 7B"/>
    <property type="match status" value="1"/>
</dbReference>
<comment type="caution">
    <text evidence="5">The sequence shown here is derived from an EMBL/GenBank/DDBJ whole genome shotgun (WGS) entry which is preliminary data.</text>
</comment>
<evidence type="ECO:0000256" key="3">
    <source>
        <dbReference type="RuleBase" id="RU000363"/>
    </source>
</evidence>
<evidence type="ECO:0000256" key="1">
    <source>
        <dbReference type="ARBA" id="ARBA00006484"/>
    </source>
</evidence>
<evidence type="ECO:0000313" key="5">
    <source>
        <dbReference type="EMBL" id="PTL37885.1"/>
    </source>
</evidence>
<dbReference type="PANTHER" id="PTHR44196:SF1">
    <property type="entry name" value="DEHYDROGENASE_REDUCTASE SDR FAMILY MEMBER 7B"/>
    <property type="match status" value="1"/>
</dbReference>
<dbReference type="CDD" id="cd05233">
    <property type="entry name" value="SDR_c"/>
    <property type="match status" value="1"/>
</dbReference>
<dbReference type="SUPFAM" id="SSF51735">
    <property type="entry name" value="NAD(P)-binding Rossmann-fold domains"/>
    <property type="match status" value="1"/>
</dbReference>
<dbReference type="GO" id="GO:0016491">
    <property type="term" value="F:oxidoreductase activity"/>
    <property type="evidence" value="ECO:0007669"/>
    <property type="project" value="UniProtKB-KW"/>
</dbReference>
<dbReference type="InterPro" id="IPR057326">
    <property type="entry name" value="KR_dom"/>
</dbReference>
<dbReference type="InterPro" id="IPR036291">
    <property type="entry name" value="NAD(P)-bd_dom_sf"/>
</dbReference>
<evidence type="ECO:0000256" key="2">
    <source>
        <dbReference type="ARBA" id="ARBA00023002"/>
    </source>
</evidence>